<accession>A0A7X8C3L3</accession>
<dbReference type="AlphaFoldDB" id="A0A7X8C3L3"/>
<proteinExistence type="predicted"/>
<dbReference type="RefSeq" id="WP_276648085.1">
    <property type="nucleotide sequence ID" value="NZ_JAAYSM010000185.1"/>
</dbReference>
<dbReference type="SUPFAM" id="SSF54611">
    <property type="entry name" value="SecB-like"/>
    <property type="match status" value="1"/>
</dbReference>
<sequence length="142" mass="16089">MGKLTLSEFQFKNPELINVSFNINDGYDKSEFTGITLNSTTEVSKTSDTNDAFVQLNLEIGDDHSPFYIGIKIKAKFNWNEEIDEQVVDKMLSYNAPALLLGYIRPMVSTITSWSKYPAYNIPFIDFRPTNDGNIKEDSGDN</sequence>
<comment type="caution">
    <text evidence="1">The sequence shown here is derived from an EMBL/GenBank/DDBJ whole genome shotgun (WGS) entry which is preliminary data.</text>
</comment>
<dbReference type="InterPro" id="IPR035958">
    <property type="entry name" value="SecB-like_sf"/>
</dbReference>
<evidence type="ECO:0008006" key="3">
    <source>
        <dbReference type="Google" id="ProtNLM"/>
    </source>
</evidence>
<evidence type="ECO:0000313" key="2">
    <source>
        <dbReference type="Proteomes" id="UP000541058"/>
    </source>
</evidence>
<dbReference type="Proteomes" id="UP000541058">
    <property type="component" value="Unassembled WGS sequence"/>
</dbReference>
<dbReference type="EMBL" id="JAAYSM010000185">
    <property type="protein sequence ID" value="NLJ18365.1"/>
    <property type="molecule type" value="Genomic_DNA"/>
</dbReference>
<evidence type="ECO:0000313" key="1">
    <source>
        <dbReference type="EMBL" id="NLJ18365.1"/>
    </source>
</evidence>
<organism evidence="1 2">
    <name type="scientific">Globicatella sulfidifaciens</name>
    <dbReference type="NCBI Taxonomy" id="136093"/>
    <lineage>
        <taxon>Bacteria</taxon>
        <taxon>Bacillati</taxon>
        <taxon>Bacillota</taxon>
        <taxon>Bacilli</taxon>
        <taxon>Lactobacillales</taxon>
        <taxon>Aerococcaceae</taxon>
        <taxon>Globicatella</taxon>
    </lineage>
</organism>
<name>A0A7X8C3L3_9LACT</name>
<dbReference type="Gene3D" id="3.10.420.10">
    <property type="entry name" value="SecB-like"/>
    <property type="match status" value="1"/>
</dbReference>
<reference evidence="1 2" key="1">
    <citation type="journal article" date="2020" name="Biotechnol. Biofuels">
        <title>New insights from the biogas microbiome by comprehensive genome-resolved metagenomics of nearly 1600 species originating from multiple anaerobic digesters.</title>
        <authorList>
            <person name="Campanaro S."/>
            <person name="Treu L."/>
            <person name="Rodriguez-R L.M."/>
            <person name="Kovalovszki A."/>
            <person name="Ziels R.M."/>
            <person name="Maus I."/>
            <person name="Zhu X."/>
            <person name="Kougias P.G."/>
            <person name="Basile A."/>
            <person name="Luo G."/>
            <person name="Schluter A."/>
            <person name="Konstantinidis K.T."/>
            <person name="Angelidaki I."/>
        </authorList>
    </citation>
    <scope>NUCLEOTIDE SEQUENCE [LARGE SCALE GENOMIC DNA]</scope>
    <source>
        <strain evidence="1">AS23ysBPME_34</strain>
    </source>
</reference>
<protein>
    <recommendedName>
        <fullName evidence="3">Preprotein translocase subunit SecB</fullName>
    </recommendedName>
</protein>
<gene>
    <name evidence="1" type="ORF">GX355_05840</name>
</gene>